<sequence length="75" mass="9069">MLYLEDLEKMYLDKNNCKYNEDNLIVYIDRQISSETEKQMKEGYKEMALLNLQLASMTEHELIDVNDYEIWLRGE</sequence>
<dbReference type="Proteomes" id="UP000030635">
    <property type="component" value="Chromosome"/>
</dbReference>
<evidence type="ECO:0000313" key="1">
    <source>
        <dbReference type="EMBL" id="AIY85161.1"/>
    </source>
</evidence>
<keyword evidence="2" id="KW-1185">Reference proteome</keyword>
<proteinExistence type="predicted"/>
<accession>A0A0A7G2B6</accession>
<dbReference type="HOGENOM" id="CLU_172321_1_0_9"/>
<dbReference type="RefSeq" id="WP_039311849.1">
    <property type="nucleotide sequence ID" value="NZ_CP006905.1"/>
</dbReference>
<dbReference type="InterPro" id="IPR013321">
    <property type="entry name" value="Arc_rbn_hlx_hlx"/>
</dbReference>
<name>A0A0A7G2B6_9CLOT</name>
<gene>
    <name evidence="1" type="ORF">U729_789</name>
</gene>
<dbReference type="OrthoDB" id="1634058at2"/>
<reference evidence="1 2" key="1">
    <citation type="journal article" date="2015" name="Infect. Genet. Evol.">
        <title>Genomic sequences of six botulinum neurotoxin-producing strains representing three clostridial species illustrate the mobility and diversity of botulinum neurotoxin genes.</title>
        <authorList>
            <person name="Smith T.J."/>
            <person name="Hill K.K."/>
            <person name="Xie G."/>
            <person name="Foley B.T."/>
            <person name="Williamson C.H."/>
            <person name="Foster J.T."/>
            <person name="Johnson S.L."/>
            <person name="Chertkov O."/>
            <person name="Teshima H."/>
            <person name="Gibbons H.S."/>
            <person name="Johnsky L.A."/>
            <person name="Karavis M.A."/>
            <person name="Smith L.A."/>
        </authorList>
    </citation>
    <scope>NUCLEOTIDE SEQUENCE [LARGE SCALE GENOMIC DNA]</scope>
    <source>
        <strain evidence="1">Sullivan</strain>
    </source>
</reference>
<protein>
    <submittedName>
        <fullName evidence="1">Uncharacterized protein</fullName>
    </submittedName>
</protein>
<dbReference type="Gene3D" id="1.10.1220.10">
    <property type="entry name" value="Met repressor-like"/>
    <property type="match status" value="1"/>
</dbReference>
<dbReference type="KEGG" id="cbv:U729_789"/>
<dbReference type="GeneID" id="60854271"/>
<dbReference type="eggNOG" id="ENOG5032581">
    <property type="taxonomic scope" value="Bacteria"/>
</dbReference>
<organism evidence="1 2">
    <name type="scientific">Clostridium baratii str. Sullivan</name>
    <dbReference type="NCBI Taxonomy" id="1415775"/>
    <lineage>
        <taxon>Bacteria</taxon>
        <taxon>Bacillati</taxon>
        <taxon>Bacillota</taxon>
        <taxon>Clostridia</taxon>
        <taxon>Eubacteriales</taxon>
        <taxon>Clostridiaceae</taxon>
        <taxon>Clostridium</taxon>
    </lineage>
</organism>
<dbReference type="GO" id="GO:0006355">
    <property type="term" value="P:regulation of DNA-templated transcription"/>
    <property type="evidence" value="ECO:0007669"/>
    <property type="project" value="InterPro"/>
</dbReference>
<dbReference type="EMBL" id="CP006905">
    <property type="protein sequence ID" value="AIY85161.1"/>
    <property type="molecule type" value="Genomic_DNA"/>
</dbReference>
<evidence type="ECO:0000313" key="2">
    <source>
        <dbReference type="Proteomes" id="UP000030635"/>
    </source>
</evidence>
<dbReference type="AlphaFoldDB" id="A0A0A7G2B6"/>